<evidence type="ECO:0000256" key="5">
    <source>
        <dbReference type="ARBA" id="ARBA00023136"/>
    </source>
</evidence>
<feature type="transmembrane region" description="Helical" evidence="6">
    <location>
        <begin position="58"/>
        <end position="81"/>
    </location>
</feature>
<feature type="transmembrane region" description="Helical" evidence="6">
    <location>
        <begin position="26"/>
        <end position="46"/>
    </location>
</feature>
<dbReference type="Proteomes" id="UP000256542">
    <property type="component" value="Unassembled WGS sequence"/>
</dbReference>
<feature type="transmembrane region" description="Helical" evidence="6">
    <location>
        <begin position="265"/>
        <end position="284"/>
    </location>
</feature>
<comment type="subcellular location">
    <subcellularLocation>
        <location evidence="1">Membrane</location>
        <topology evidence="1">Multi-pass membrane protein</topology>
    </subcellularLocation>
</comment>
<dbReference type="GO" id="GO:0005886">
    <property type="term" value="C:plasma membrane"/>
    <property type="evidence" value="ECO:0007669"/>
    <property type="project" value="TreeGrafter"/>
</dbReference>
<protein>
    <submittedName>
        <fullName evidence="7">Cytosine permease</fullName>
    </submittedName>
</protein>
<reference evidence="7 8" key="1">
    <citation type="submission" date="2018-08" db="EMBL/GenBank/DDBJ databases">
        <title>Genomic Encyclopedia of Type Strains, Phase III (KMG-III): the genomes of soil and plant-associated and newly described type strains.</title>
        <authorList>
            <person name="Whitman W."/>
        </authorList>
    </citation>
    <scope>NUCLEOTIDE SEQUENCE [LARGE SCALE GENOMIC DNA]</scope>
    <source>
        <strain evidence="7 8">CECT 7375</strain>
    </source>
</reference>
<evidence type="ECO:0000256" key="1">
    <source>
        <dbReference type="ARBA" id="ARBA00004141"/>
    </source>
</evidence>
<feature type="transmembrane region" description="Helical" evidence="6">
    <location>
        <begin position="164"/>
        <end position="183"/>
    </location>
</feature>
<keyword evidence="4 6" id="KW-1133">Transmembrane helix</keyword>
<dbReference type="AlphaFoldDB" id="A0A3E0DN20"/>
<dbReference type="Pfam" id="PF02133">
    <property type="entry name" value="Transp_cyt_pur"/>
    <property type="match status" value="1"/>
</dbReference>
<dbReference type="InterPro" id="IPR001248">
    <property type="entry name" value="Pur-cyt_permease"/>
</dbReference>
<comment type="caution">
    <text evidence="7">The sequence shown here is derived from an EMBL/GenBank/DDBJ whole genome shotgun (WGS) entry which is preliminary data.</text>
</comment>
<feature type="transmembrane region" description="Helical" evidence="6">
    <location>
        <begin position="333"/>
        <end position="355"/>
    </location>
</feature>
<accession>A0A3E0DN20</accession>
<dbReference type="Gene3D" id="1.10.4160.10">
    <property type="entry name" value="Hydantoin permease"/>
    <property type="match status" value="1"/>
</dbReference>
<feature type="transmembrane region" description="Helical" evidence="6">
    <location>
        <begin position="231"/>
        <end position="253"/>
    </location>
</feature>
<feature type="transmembrane region" description="Helical" evidence="6">
    <location>
        <begin position="135"/>
        <end position="157"/>
    </location>
</feature>
<keyword evidence="3 6" id="KW-0812">Transmembrane</keyword>
<dbReference type="OrthoDB" id="9780088at2"/>
<sequence>MEKIRNKKKIDDFELEPVPFNAKRSWYVISLIWLAIGIDVSGLFLGSLLSQGLSVTNALLATFIGSSILAVLAMLCANIGFQSSVSTSLMSSTVFGRYGGKALGAINGISLIGWFAFQTDFFAHILVASLSKYDIVISNLSALIFGALLMMVTAIYGVRALGKLSAYSVPLMVTLITIGLYMAAGHTQTEQEEISAPLSMGQAISYVMSIWILAAVAAPDISRYAKTRKDAILGAGFGFLFGNSATLVVAILLLRMTGTSSLVDVFFGLGLGVAAIFIIVFAQWTTNSSNLVSGSLGLSVVFPKVPRPILVTLMTLIGLVIAQLGMIDFFTTFLTLLGVVIAPSAGVYLAQYYFLDRRVMSFEGTQTAPKWLAKGLVSWAFGCLISACTASELLGLFSFTSISAVDGILASFAAYIVLIKLSEANTVAELRKEKRP</sequence>
<keyword evidence="5 6" id="KW-0472">Membrane</keyword>
<organism evidence="7 8">
    <name type="scientific">Marinomonas pollencensis</name>
    <dbReference type="NCBI Taxonomy" id="491954"/>
    <lineage>
        <taxon>Bacteria</taxon>
        <taxon>Pseudomonadati</taxon>
        <taxon>Pseudomonadota</taxon>
        <taxon>Gammaproteobacteria</taxon>
        <taxon>Oceanospirillales</taxon>
        <taxon>Oceanospirillaceae</taxon>
        <taxon>Marinomonas</taxon>
    </lineage>
</organism>
<feature type="transmembrane region" description="Helical" evidence="6">
    <location>
        <begin position="102"/>
        <end position="123"/>
    </location>
</feature>
<dbReference type="GO" id="GO:0015209">
    <property type="term" value="F:cytosine transmembrane transporter activity"/>
    <property type="evidence" value="ECO:0007669"/>
    <property type="project" value="InterPro"/>
</dbReference>
<evidence type="ECO:0000256" key="3">
    <source>
        <dbReference type="ARBA" id="ARBA00022692"/>
    </source>
</evidence>
<dbReference type="EMBL" id="QUNG01000006">
    <property type="protein sequence ID" value="REG83201.1"/>
    <property type="molecule type" value="Genomic_DNA"/>
</dbReference>
<feature type="transmembrane region" description="Helical" evidence="6">
    <location>
        <begin position="305"/>
        <end position="327"/>
    </location>
</feature>
<feature type="transmembrane region" description="Helical" evidence="6">
    <location>
        <begin position="203"/>
        <end position="219"/>
    </location>
</feature>
<dbReference type="RefSeq" id="WP_115897688.1">
    <property type="nucleotide sequence ID" value="NZ_QUNG01000006.1"/>
</dbReference>
<dbReference type="PANTHER" id="PTHR30569">
    <property type="entry name" value="CYTOSINE TRANSPORTER CODB"/>
    <property type="match status" value="1"/>
</dbReference>
<evidence type="ECO:0000256" key="2">
    <source>
        <dbReference type="ARBA" id="ARBA00008974"/>
    </source>
</evidence>
<evidence type="ECO:0000313" key="7">
    <source>
        <dbReference type="EMBL" id="REG83201.1"/>
    </source>
</evidence>
<evidence type="ECO:0000256" key="6">
    <source>
        <dbReference type="SAM" id="Phobius"/>
    </source>
</evidence>
<gene>
    <name evidence="7" type="ORF">DFP81_10661</name>
</gene>
<comment type="similarity">
    <text evidence="2">Belongs to the purine-cytosine permease (2.A.39) family.</text>
</comment>
<evidence type="ECO:0000313" key="8">
    <source>
        <dbReference type="Proteomes" id="UP000256542"/>
    </source>
</evidence>
<name>A0A3E0DN20_9GAMM</name>
<feature type="transmembrane region" description="Helical" evidence="6">
    <location>
        <begin position="408"/>
        <end position="428"/>
    </location>
</feature>
<dbReference type="InterPro" id="IPR030191">
    <property type="entry name" value="CodB"/>
</dbReference>
<proteinExistence type="inferred from homology"/>
<keyword evidence="8" id="KW-1185">Reference proteome</keyword>
<dbReference type="PANTHER" id="PTHR30569:SF0">
    <property type="entry name" value="CYTOSINE PERMEASE"/>
    <property type="match status" value="1"/>
</dbReference>
<evidence type="ECO:0000256" key="4">
    <source>
        <dbReference type="ARBA" id="ARBA00022989"/>
    </source>
</evidence>
<feature type="transmembrane region" description="Helical" evidence="6">
    <location>
        <begin position="376"/>
        <end position="402"/>
    </location>
</feature>